<evidence type="ECO:0000256" key="1">
    <source>
        <dbReference type="ARBA" id="ARBA00022670"/>
    </source>
</evidence>
<evidence type="ECO:0000256" key="2">
    <source>
        <dbReference type="ARBA" id="ARBA00022729"/>
    </source>
</evidence>
<feature type="active site" description="Charge relay system" evidence="5">
    <location>
        <position position="454"/>
    </location>
</feature>
<dbReference type="InterPro" id="IPR050131">
    <property type="entry name" value="Peptidase_S8_subtilisin-like"/>
</dbReference>
<comment type="similarity">
    <text evidence="5">Belongs to the peptidase S8 family.</text>
</comment>
<gene>
    <name evidence="7" type="ORF">KOF26_16375</name>
</gene>
<proteinExistence type="inferred from homology"/>
<evidence type="ECO:0000256" key="5">
    <source>
        <dbReference type="PROSITE-ProRule" id="PRU01240"/>
    </source>
</evidence>
<dbReference type="RefSeq" id="WP_216327631.1">
    <property type="nucleotide sequence ID" value="NZ_JAHKRT010000010.1"/>
</dbReference>
<protein>
    <submittedName>
        <fullName evidence="7">S8 family serine peptidase</fullName>
    </submittedName>
</protein>
<dbReference type="EMBL" id="JAHKRT010000010">
    <property type="protein sequence ID" value="MBU3079434.1"/>
    <property type="molecule type" value="Genomic_DNA"/>
</dbReference>
<reference evidence="7 8" key="1">
    <citation type="submission" date="2021-06" db="EMBL/GenBank/DDBJ databases">
        <title>Sphingomonas sp. XMGL2, whole genome shotgun sequencing project.</title>
        <authorList>
            <person name="Zhao G."/>
            <person name="Shen L."/>
        </authorList>
    </citation>
    <scope>NUCLEOTIDE SEQUENCE [LARGE SCALE GENOMIC DNA]</scope>
    <source>
        <strain evidence="7 8">XMGL2</strain>
    </source>
</reference>
<dbReference type="CDD" id="cd04848">
    <property type="entry name" value="Peptidases_S8_Autotransporter_serine_protease_like"/>
    <property type="match status" value="1"/>
</dbReference>
<evidence type="ECO:0000313" key="7">
    <source>
        <dbReference type="EMBL" id="MBU3079434.1"/>
    </source>
</evidence>
<keyword evidence="4 5" id="KW-0720">Serine protease</keyword>
<comment type="caution">
    <text evidence="7">The sequence shown here is derived from an EMBL/GenBank/DDBJ whole genome shotgun (WGS) entry which is preliminary data.</text>
</comment>
<dbReference type="PROSITE" id="PS51892">
    <property type="entry name" value="SUBTILASE"/>
    <property type="match status" value="1"/>
</dbReference>
<keyword evidence="2" id="KW-0732">Signal</keyword>
<dbReference type="Pfam" id="PF00082">
    <property type="entry name" value="Peptidase_S8"/>
    <property type="match status" value="1"/>
</dbReference>
<feature type="active site" description="Charge relay system" evidence="5">
    <location>
        <position position="273"/>
    </location>
</feature>
<dbReference type="InterPro" id="IPR023828">
    <property type="entry name" value="Peptidase_S8_Ser-AS"/>
</dbReference>
<keyword evidence="1 5" id="KW-0645">Protease</keyword>
<accession>A0ABS6BQ90</accession>
<evidence type="ECO:0000256" key="3">
    <source>
        <dbReference type="ARBA" id="ARBA00022801"/>
    </source>
</evidence>
<dbReference type="Proteomes" id="UP000776276">
    <property type="component" value="Unassembled WGS sequence"/>
</dbReference>
<evidence type="ECO:0000256" key="4">
    <source>
        <dbReference type="ARBA" id="ARBA00022825"/>
    </source>
</evidence>
<dbReference type="PANTHER" id="PTHR43806:SF11">
    <property type="entry name" value="CEREVISIN-RELATED"/>
    <property type="match status" value="1"/>
</dbReference>
<evidence type="ECO:0000313" key="8">
    <source>
        <dbReference type="Proteomes" id="UP000776276"/>
    </source>
</evidence>
<feature type="domain" description="Peptidase S8/S53" evidence="6">
    <location>
        <begin position="239"/>
        <end position="504"/>
    </location>
</feature>
<dbReference type="InterPro" id="IPR000209">
    <property type="entry name" value="Peptidase_S8/S53_dom"/>
</dbReference>
<feature type="active site" description="Charge relay system" evidence="5">
    <location>
        <position position="253"/>
    </location>
</feature>
<keyword evidence="8" id="KW-1185">Reference proteome</keyword>
<dbReference type="InterPro" id="IPR034061">
    <property type="entry name" value="Peptidases_S8_Autotransporter"/>
</dbReference>
<dbReference type="PANTHER" id="PTHR43806">
    <property type="entry name" value="PEPTIDASE S8"/>
    <property type="match status" value="1"/>
</dbReference>
<dbReference type="PROSITE" id="PS00138">
    <property type="entry name" value="SUBTILASE_SER"/>
    <property type="match status" value="1"/>
</dbReference>
<name>A0ABS6BQ90_9SPHN</name>
<sequence length="957" mass="101670">MASAQGTNPAPRPVRPQGIVTPSWGSVSPFWGSVSPFWGSVSPFWGSVSPFWGSVSPFWGSVSPFWGSVSPFWGSVSPFWGSVSPFWGSVSPFGGAAPADGIIPQWGNINAFWGDVNTRWGSVSPFWGSISPFADPSAYQPVADQLKEMMQHSADFWGATVQQKTGKSFQDGFAQPLLVKYGIDLNDPSTLAKLDVGQRNQFFVDWYDGLMNLSGTDRVDHWMGAVHWNPALSQVQGAGSGTVIGLLDFTVKDPDLTQSISKYTGVSDFSNGHGAAVASLMISAQDGKGVMGIAPRATVVAYNPFDATGTANWADITNGVKMLVQNRASIVNMSLGVPGYTLHPDWNGVFTDASLAGKIAKTVFVIAAGNEGASQTGKILWNPANPYFLVVGSVDPSGTISSFSNRPGDACLVSSATATCAAGNALRDRFIVAPGELILVSDDKGGTMRMSGTSLAAPLVSATIALLHDRWPWLATNPKATTNIILRSARDLGAPGVDDVYGVGLLDVTASQSPIDMNALRLYQMVNGKLTQQPLSSVQGATQETLTKWEADGAFFYAYEDIDGTFRDFSIPLSTRLVGGATLSPTGRQEKFQQYLYSRFIDWVGKTGTSGGAAGFASFTSMSAPVGNPYGVNMTMSMAPRTLMQGYRQSGMPYQTALQIADQDNRFAITAGDGDGAITLGQHAGFGLASDYDSDTGGANPLLGLASGGAYAAARYALSDRVQMSFGVTERSLRRDTRGMSVGDQLMLGGIPDNRSSAEHVAISYRMSPAITVNAGYTRLRENTALLGTQSVDRADLAGGSTTDGATIGMNVAVTSDLNIAASGTVGRTQANGRQNIAVGNGGLLTSSYEVALTKNKLFDARDRIRFTFSQPMYLEQGKIDYTTVQVIDRQTGELGNVTQSFDISGKNRQFIGEMLYGRSLGINREVSLFGRARLKQGVTTDALPAYIAGARFRMGF</sequence>
<organism evidence="7 8">
    <name type="scientific">Sphingomonas quercus</name>
    <dbReference type="NCBI Taxonomy" id="2842451"/>
    <lineage>
        <taxon>Bacteria</taxon>
        <taxon>Pseudomonadati</taxon>
        <taxon>Pseudomonadota</taxon>
        <taxon>Alphaproteobacteria</taxon>
        <taxon>Sphingomonadales</taxon>
        <taxon>Sphingomonadaceae</taxon>
        <taxon>Sphingomonas</taxon>
    </lineage>
</organism>
<keyword evidence="3 5" id="KW-0378">Hydrolase</keyword>
<evidence type="ECO:0000259" key="6">
    <source>
        <dbReference type="Pfam" id="PF00082"/>
    </source>
</evidence>